<sequence>MLFYVMYRSTAANVTAGATEADVRFSVAIN</sequence>
<gene>
    <name evidence="1" type="ORF">ALQ30_200746</name>
</gene>
<reference evidence="1 2" key="1">
    <citation type="submission" date="2018-08" db="EMBL/GenBank/DDBJ databases">
        <title>Recombination of ecologically and evolutionarily significant loci maintains genetic cohesion in the Pseudomonas syringae species complex.</title>
        <authorList>
            <person name="Dillon M."/>
            <person name="Thakur S."/>
            <person name="Almeida R.N.D."/>
            <person name="Weir B.S."/>
            <person name="Guttman D.S."/>
        </authorList>
    </citation>
    <scope>NUCLEOTIDE SEQUENCE [LARGE SCALE GENOMIC DNA]</scope>
    <source>
        <strain evidence="1 2">ICMP 3706</strain>
    </source>
</reference>
<proteinExistence type="predicted"/>
<evidence type="ECO:0000313" key="2">
    <source>
        <dbReference type="Proteomes" id="UP000281604"/>
    </source>
</evidence>
<organism evidence="1 2">
    <name type="scientific">Pseudomonas syringae pv. persicae</name>
    <dbReference type="NCBI Taxonomy" id="237306"/>
    <lineage>
        <taxon>Bacteria</taxon>
        <taxon>Pseudomonadati</taxon>
        <taxon>Pseudomonadota</taxon>
        <taxon>Gammaproteobacteria</taxon>
        <taxon>Pseudomonadales</taxon>
        <taxon>Pseudomonadaceae</taxon>
        <taxon>Pseudomonas</taxon>
    </lineage>
</organism>
<dbReference type="EMBL" id="RBQE01000081">
    <property type="protein sequence ID" value="RMP13313.1"/>
    <property type="molecule type" value="Genomic_DNA"/>
</dbReference>
<dbReference type="Proteomes" id="UP000281604">
    <property type="component" value="Unassembled WGS sequence"/>
</dbReference>
<comment type="caution">
    <text evidence="1">The sequence shown here is derived from an EMBL/GenBank/DDBJ whole genome shotgun (WGS) entry which is preliminary data.</text>
</comment>
<name>A0A3M4B2E6_9PSED</name>
<accession>A0A3M4B2E6</accession>
<evidence type="ECO:0000313" key="1">
    <source>
        <dbReference type="EMBL" id="RMP13313.1"/>
    </source>
</evidence>
<protein>
    <submittedName>
        <fullName evidence="1">Uncharacterized protein</fullName>
    </submittedName>
</protein>
<dbReference type="AlphaFoldDB" id="A0A3M4B2E6"/>